<feature type="transmembrane region" description="Helical" evidence="7">
    <location>
        <begin position="156"/>
        <end position="182"/>
    </location>
</feature>
<evidence type="ECO:0000256" key="5">
    <source>
        <dbReference type="ARBA" id="ARBA00022989"/>
    </source>
</evidence>
<keyword evidence="8" id="KW-0732">Signal</keyword>
<feature type="transmembrane region" description="Helical" evidence="7">
    <location>
        <begin position="131"/>
        <end position="150"/>
    </location>
</feature>
<keyword evidence="5 7" id="KW-1133">Transmembrane helix</keyword>
<dbReference type="PROSITE" id="PS50850">
    <property type="entry name" value="MFS"/>
    <property type="match status" value="1"/>
</dbReference>
<feature type="signal peptide" evidence="8">
    <location>
        <begin position="1"/>
        <end position="18"/>
    </location>
</feature>
<proteinExistence type="inferred from homology"/>
<feature type="transmembrane region" description="Helical" evidence="7">
    <location>
        <begin position="384"/>
        <end position="402"/>
    </location>
</feature>
<dbReference type="InterPro" id="IPR020846">
    <property type="entry name" value="MFS_dom"/>
</dbReference>
<name>A0A3M7M0M2_9PLEO</name>
<dbReference type="InterPro" id="IPR036259">
    <property type="entry name" value="MFS_trans_sf"/>
</dbReference>
<keyword evidence="3" id="KW-0813">Transport</keyword>
<organism evidence="10 11">
    <name type="scientific">Pyrenophora seminiperda CCB06</name>
    <dbReference type="NCBI Taxonomy" id="1302712"/>
    <lineage>
        <taxon>Eukaryota</taxon>
        <taxon>Fungi</taxon>
        <taxon>Dikarya</taxon>
        <taxon>Ascomycota</taxon>
        <taxon>Pezizomycotina</taxon>
        <taxon>Dothideomycetes</taxon>
        <taxon>Pleosporomycetidae</taxon>
        <taxon>Pleosporales</taxon>
        <taxon>Pleosporineae</taxon>
        <taxon>Pleosporaceae</taxon>
        <taxon>Pyrenophora</taxon>
    </lineage>
</organism>
<feature type="transmembrane region" description="Helical" evidence="7">
    <location>
        <begin position="261"/>
        <end position="285"/>
    </location>
</feature>
<feature type="transmembrane region" description="Helical" evidence="7">
    <location>
        <begin position="189"/>
        <end position="208"/>
    </location>
</feature>
<feature type="transmembrane region" description="Helical" evidence="7">
    <location>
        <begin position="220"/>
        <end position="240"/>
    </location>
</feature>
<dbReference type="PANTHER" id="PTHR11360">
    <property type="entry name" value="MONOCARBOXYLATE TRANSPORTER"/>
    <property type="match status" value="1"/>
</dbReference>
<keyword evidence="11" id="KW-1185">Reference proteome</keyword>
<evidence type="ECO:0000259" key="9">
    <source>
        <dbReference type="PROSITE" id="PS50850"/>
    </source>
</evidence>
<feature type="transmembrane region" description="Helical" evidence="7">
    <location>
        <begin position="328"/>
        <end position="346"/>
    </location>
</feature>
<comment type="similarity">
    <text evidence="2">Belongs to the major facilitator superfamily. Monocarboxylate porter (TC 2.A.1.13) family.</text>
</comment>
<dbReference type="EMBL" id="KE747814">
    <property type="protein sequence ID" value="RMZ68045.1"/>
    <property type="molecule type" value="Genomic_DNA"/>
</dbReference>
<dbReference type="Proteomes" id="UP000265663">
    <property type="component" value="Unassembled WGS sequence"/>
</dbReference>
<feature type="domain" description="Major facilitator superfamily (MFS) profile" evidence="9">
    <location>
        <begin position="60"/>
        <end position="445"/>
    </location>
</feature>
<dbReference type="Pfam" id="PF07690">
    <property type="entry name" value="MFS_1"/>
    <property type="match status" value="1"/>
</dbReference>
<keyword evidence="4 7" id="KW-0812">Transmembrane</keyword>
<feature type="transmembrane region" description="Helical" evidence="7">
    <location>
        <begin position="297"/>
        <end position="316"/>
    </location>
</feature>
<evidence type="ECO:0000256" key="1">
    <source>
        <dbReference type="ARBA" id="ARBA00004141"/>
    </source>
</evidence>
<keyword evidence="6 7" id="KW-0472">Membrane</keyword>
<protein>
    <submittedName>
        <fullName evidence="10">Major facilitator superfamily transporter</fullName>
    </submittedName>
</protein>
<sequence length="455" mass="48838">MLWLNKSILFVFVSAAMSSETEPLLSYHEVQRQRTEQLLAHEITASAQDNDDYPVDHGKVAWMQVLGGFILFANSWGLPNAFGVFQTYYVDTLMPGQDAASIAWIGSIQLFFTTIGCLPGGVLLDRGYLKSIIAVGTFLEILGLVLTSFFKGFWPIFFAQGVCMGIGSGLMALVPVAVLAMFFEKKRMLATGLASTGASVAGIAYTLSMRSLFTSVGFAWAVRIFALVILGTNVVAFAVMRLQLQYGSKGSSFGFYHFKDLPYAVFVAAFTLFVASTFVPFFFIQEYAIKLGVEKDMAFNLLSIMNAANIFGRFVPNFVADRYGGVNTLFPLTVACIITLCMLPLVHDFHGLVAISIVYGFVSGGVIIIPGPTITNLTTNKADIGVRLGLAYLVAAFGGLLGNPAAGAIKGEGNGTVDNFKGVWFFAVAVMSAGAAALVVTRWAKLGSAWAVGNV</sequence>
<feature type="transmembrane region" description="Helical" evidence="7">
    <location>
        <begin position="352"/>
        <end position="372"/>
    </location>
</feature>
<feature type="chain" id="PRO_5017928222" evidence="8">
    <location>
        <begin position="19"/>
        <end position="455"/>
    </location>
</feature>
<dbReference type="InterPro" id="IPR011701">
    <property type="entry name" value="MFS"/>
</dbReference>
<evidence type="ECO:0000313" key="11">
    <source>
        <dbReference type="Proteomes" id="UP000265663"/>
    </source>
</evidence>
<evidence type="ECO:0000256" key="4">
    <source>
        <dbReference type="ARBA" id="ARBA00022692"/>
    </source>
</evidence>
<dbReference type="SUPFAM" id="SSF103473">
    <property type="entry name" value="MFS general substrate transporter"/>
    <property type="match status" value="1"/>
</dbReference>
<dbReference type="GO" id="GO:0016020">
    <property type="term" value="C:membrane"/>
    <property type="evidence" value="ECO:0007669"/>
    <property type="project" value="UniProtKB-SubCell"/>
</dbReference>
<feature type="transmembrane region" description="Helical" evidence="7">
    <location>
        <begin position="102"/>
        <end position="124"/>
    </location>
</feature>
<gene>
    <name evidence="10" type="ORF">GMOD_00004201</name>
</gene>
<evidence type="ECO:0000256" key="6">
    <source>
        <dbReference type="ARBA" id="ARBA00023136"/>
    </source>
</evidence>
<dbReference type="PANTHER" id="PTHR11360:SF224">
    <property type="entry name" value="MAJOR FACILITATOR SUPERFAMILY (MFS) PROFILE DOMAIN-CONTAINING PROTEIN-RELATED"/>
    <property type="match status" value="1"/>
</dbReference>
<dbReference type="GO" id="GO:0022857">
    <property type="term" value="F:transmembrane transporter activity"/>
    <property type="evidence" value="ECO:0007669"/>
    <property type="project" value="InterPro"/>
</dbReference>
<feature type="transmembrane region" description="Helical" evidence="7">
    <location>
        <begin position="422"/>
        <end position="440"/>
    </location>
</feature>
<evidence type="ECO:0000256" key="8">
    <source>
        <dbReference type="SAM" id="SignalP"/>
    </source>
</evidence>
<reference evidence="10 11" key="1">
    <citation type="journal article" date="2014" name="PLoS ONE">
        <title>De novo Genome Assembly of the Fungal Plant Pathogen Pyrenophora semeniperda.</title>
        <authorList>
            <person name="Soliai M.M."/>
            <person name="Meyer S.E."/>
            <person name="Udall J.A."/>
            <person name="Elzinga D.E."/>
            <person name="Hermansen R.A."/>
            <person name="Bodily P.M."/>
            <person name="Hart A.A."/>
            <person name="Coleman C.E."/>
        </authorList>
    </citation>
    <scope>NUCLEOTIDE SEQUENCE [LARGE SCALE GENOMIC DNA]</scope>
    <source>
        <strain evidence="10 11">CCB06</strain>
        <tissue evidence="10">Mycelium</tissue>
    </source>
</reference>
<dbReference type="AlphaFoldDB" id="A0A3M7M0M2"/>
<dbReference type="InterPro" id="IPR050327">
    <property type="entry name" value="Proton-linked_MCT"/>
</dbReference>
<evidence type="ECO:0000256" key="2">
    <source>
        <dbReference type="ARBA" id="ARBA00006727"/>
    </source>
</evidence>
<evidence type="ECO:0000256" key="3">
    <source>
        <dbReference type="ARBA" id="ARBA00022448"/>
    </source>
</evidence>
<dbReference type="Gene3D" id="1.20.1250.20">
    <property type="entry name" value="MFS general substrate transporter like domains"/>
    <property type="match status" value="2"/>
</dbReference>
<accession>A0A3M7M0M2</accession>
<evidence type="ECO:0000256" key="7">
    <source>
        <dbReference type="SAM" id="Phobius"/>
    </source>
</evidence>
<comment type="subcellular location">
    <subcellularLocation>
        <location evidence="1">Membrane</location>
        <topology evidence="1">Multi-pass membrane protein</topology>
    </subcellularLocation>
</comment>
<dbReference type="OrthoDB" id="6509908at2759"/>
<evidence type="ECO:0000313" key="10">
    <source>
        <dbReference type="EMBL" id="RMZ68045.1"/>
    </source>
</evidence>